<accession>A0A091AZ33</accession>
<dbReference type="EMBL" id="AVCI01000004">
    <property type="protein sequence ID" value="KFN43914.1"/>
    <property type="molecule type" value="Genomic_DNA"/>
</dbReference>
<keyword evidence="1 4" id="KW-0349">Heme</keyword>
<dbReference type="PANTHER" id="PTHR40942">
    <property type="match status" value="1"/>
</dbReference>
<evidence type="ECO:0000256" key="3">
    <source>
        <dbReference type="ARBA" id="ARBA00023004"/>
    </source>
</evidence>
<keyword evidence="5" id="KW-1133">Transmembrane helix</keyword>
<evidence type="ECO:0000256" key="4">
    <source>
        <dbReference type="PROSITE-ProRule" id="PRU00433"/>
    </source>
</evidence>
<reference evidence="7 8" key="1">
    <citation type="submission" date="2013-09" db="EMBL/GenBank/DDBJ databases">
        <title>Genome sequencing of Arenimonas oryziterrae.</title>
        <authorList>
            <person name="Chen F."/>
            <person name="Wang G."/>
        </authorList>
    </citation>
    <scope>NUCLEOTIDE SEQUENCE [LARGE SCALE GENOMIC DNA]</scope>
    <source>
        <strain evidence="7 8">YC6267</strain>
    </source>
</reference>
<dbReference type="AlphaFoldDB" id="A0A091AZ33"/>
<keyword evidence="8" id="KW-1185">Reference proteome</keyword>
<sequence length="172" mass="17746">MRNHDLVFLKHFSQVIGVLVAITIALILLGRHFNGYKPPEVNKTAEAATVNRIKPAGGVFAGATGAAAQAAAAQAALDAAKGQVAYEGTLDGAVIFGNLCTGCHTAGVAKAPKLVKAEWAARLAQGKDTLHKHAIEGYNGPDGGVMPARGGNPALSDEQVIATVEWMIGQLK</sequence>
<dbReference type="InterPro" id="IPR009056">
    <property type="entry name" value="Cyt_c-like_dom"/>
</dbReference>
<evidence type="ECO:0000313" key="8">
    <source>
        <dbReference type="Proteomes" id="UP000029385"/>
    </source>
</evidence>
<keyword evidence="5" id="KW-0472">Membrane</keyword>
<dbReference type="OrthoDB" id="9814708at2"/>
<feature type="transmembrane region" description="Helical" evidence="5">
    <location>
        <begin position="12"/>
        <end position="29"/>
    </location>
</feature>
<dbReference type="RefSeq" id="WP_022969699.1">
    <property type="nucleotide sequence ID" value="NZ_ATVD01000003.1"/>
</dbReference>
<dbReference type="Gene3D" id="1.10.760.10">
    <property type="entry name" value="Cytochrome c-like domain"/>
    <property type="match status" value="1"/>
</dbReference>
<feature type="domain" description="Cytochrome c" evidence="6">
    <location>
        <begin position="87"/>
        <end position="171"/>
    </location>
</feature>
<comment type="caution">
    <text evidence="7">The sequence shown here is derived from an EMBL/GenBank/DDBJ whole genome shotgun (WGS) entry which is preliminary data.</text>
</comment>
<keyword evidence="5" id="KW-0812">Transmembrane</keyword>
<dbReference type="PANTHER" id="PTHR40942:SF4">
    <property type="entry name" value="CYTOCHROME C5"/>
    <property type="match status" value="1"/>
</dbReference>
<name>A0A091AZ33_9GAMM</name>
<dbReference type="GO" id="GO:0046872">
    <property type="term" value="F:metal ion binding"/>
    <property type="evidence" value="ECO:0007669"/>
    <property type="project" value="UniProtKB-KW"/>
</dbReference>
<evidence type="ECO:0000256" key="2">
    <source>
        <dbReference type="ARBA" id="ARBA00022723"/>
    </source>
</evidence>
<gene>
    <name evidence="7" type="ORF">N789_08170</name>
</gene>
<dbReference type="eggNOG" id="COG3245">
    <property type="taxonomic scope" value="Bacteria"/>
</dbReference>
<dbReference type="Proteomes" id="UP000029385">
    <property type="component" value="Unassembled WGS sequence"/>
</dbReference>
<evidence type="ECO:0000259" key="6">
    <source>
        <dbReference type="PROSITE" id="PS51007"/>
    </source>
</evidence>
<dbReference type="GO" id="GO:0020037">
    <property type="term" value="F:heme binding"/>
    <property type="evidence" value="ECO:0007669"/>
    <property type="project" value="InterPro"/>
</dbReference>
<keyword evidence="2 4" id="KW-0479">Metal-binding</keyword>
<protein>
    <recommendedName>
        <fullName evidence="6">Cytochrome c domain-containing protein</fullName>
    </recommendedName>
</protein>
<dbReference type="GO" id="GO:0009055">
    <property type="term" value="F:electron transfer activity"/>
    <property type="evidence" value="ECO:0007669"/>
    <property type="project" value="InterPro"/>
</dbReference>
<evidence type="ECO:0000313" key="7">
    <source>
        <dbReference type="EMBL" id="KFN43914.1"/>
    </source>
</evidence>
<dbReference type="PROSITE" id="PS51007">
    <property type="entry name" value="CYTC"/>
    <property type="match status" value="1"/>
</dbReference>
<dbReference type="SUPFAM" id="SSF46626">
    <property type="entry name" value="Cytochrome c"/>
    <property type="match status" value="1"/>
</dbReference>
<proteinExistence type="predicted"/>
<dbReference type="STRING" id="1121015.GCA_000420545_02085"/>
<keyword evidence="3 4" id="KW-0408">Iron</keyword>
<evidence type="ECO:0000256" key="5">
    <source>
        <dbReference type="SAM" id="Phobius"/>
    </source>
</evidence>
<dbReference type="PATRIC" id="fig|1121015.4.peg.1127"/>
<dbReference type="Pfam" id="PF13442">
    <property type="entry name" value="Cytochrome_CBB3"/>
    <property type="match status" value="1"/>
</dbReference>
<evidence type="ECO:0000256" key="1">
    <source>
        <dbReference type="ARBA" id="ARBA00022617"/>
    </source>
</evidence>
<organism evidence="7 8">
    <name type="scientific">Arenimonas oryziterrae DSM 21050 = YC6267</name>
    <dbReference type="NCBI Taxonomy" id="1121015"/>
    <lineage>
        <taxon>Bacteria</taxon>
        <taxon>Pseudomonadati</taxon>
        <taxon>Pseudomonadota</taxon>
        <taxon>Gammaproteobacteria</taxon>
        <taxon>Lysobacterales</taxon>
        <taxon>Lysobacteraceae</taxon>
        <taxon>Arenimonas</taxon>
    </lineage>
</organism>
<dbReference type="InterPro" id="IPR036909">
    <property type="entry name" value="Cyt_c-like_dom_sf"/>
</dbReference>